<protein>
    <submittedName>
        <fullName evidence="1">Uncharacterized protein</fullName>
    </submittedName>
</protein>
<proteinExistence type="predicted"/>
<dbReference type="GeneID" id="70186479"/>
<evidence type="ECO:0000313" key="2">
    <source>
        <dbReference type="Proteomes" id="UP000756346"/>
    </source>
</evidence>
<keyword evidence="2" id="KW-1185">Reference proteome</keyword>
<sequence length="166" mass="18386">MSLYLSGVHSLITCLSFPFSGVEDIERSLVIGSERGEEPLNGAQFEVRVVDWLGASIPIVKPLCLQCQVVLLLKEVAFWSKCLVKFLASAPSSAHQEVVRDINRGAIHGNPSARLIVDLDQRAFQRIREGCETHRAEQHISRKEDVAAVVSHFCTVVGLRIVKAIR</sequence>
<name>A0A9P8Y5T6_9PEZI</name>
<dbReference type="AlphaFoldDB" id="A0A9P8Y5T6"/>
<organism evidence="1 2">
    <name type="scientific">Microdochium trichocladiopsis</name>
    <dbReference type="NCBI Taxonomy" id="1682393"/>
    <lineage>
        <taxon>Eukaryota</taxon>
        <taxon>Fungi</taxon>
        <taxon>Dikarya</taxon>
        <taxon>Ascomycota</taxon>
        <taxon>Pezizomycotina</taxon>
        <taxon>Sordariomycetes</taxon>
        <taxon>Xylariomycetidae</taxon>
        <taxon>Xylariales</taxon>
        <taxon>Microdochiaceae</taxon>
        <taxon>Microdochium</taxon>
    </lineage>
</organism>
<accession>A0A9P8Y5T6</accession>
<dbReference type="RefSeq" id="XP_046012143.1">
    <property type="nucleotide sequence ID" value="XM_046156933.1"/>
</dbReference>
<gene>
    <name evidence="1" type="ORF">B0I36DRAFT_350657</name>
</gene>
<dbReference type="EMBL" id="JAGTJQ010000006">
    <property type="protein sequence ID" value="KAH7029855.1"/>
    <property type="molecule type" value="Genomic_DNA"/>
</dbReference>
<comment type="caution">
    <text evidence="1">The sequence shown here is derived from an EMBL/GenBank/DDBJ whole genome shotgun (WGS) entry which is preliminary data.</text>
</comment>
<dbReference type="Proteomes" id="UP000756346">
    <property type="component" value="Unassembled WGS sequence"/>
</dbReference>
<reference evidence="1" key="1">
    <citation type="journal article" date="2021" name="Nat. Commun.">
        <title>Genetic determinants of endophytism in the Arabidopsis root mycobiome.</title>
        <authorList>
            <person name="Mesny F."/>
            <person name="Miyauchi S."/>
            <person name="Thiergart T."/>
            <person name="Pickel B."/>
            <person name="Atanasova L."/>
            <person name="Karlsson M."/>
            <person name="Huettel B."/>
            <person name="Barry K.W."/>
            <person name="Haridas S."/>
            <person name="Chen C."/>
            <person name="Bauer D."/>
            <person name="Andreopoulos W."/>
            <person name="Pangilinan J."/>
            <person name="LaButti K."/>
            <person name="Riley R."/>
            <person name="Lipzen A."/>
            <person name="Clum A."/>
            <person name="Drula E."/>
            <person name="Henrissat B."/>
            <person name="Kohler A."/>
            <person name="Grigoriev I.V."/>
            <person name="Martin F.M."/>
            <person name="Hacquard S."/>
        </authorList>
    </citation>
    <scope>NUCLEOTIDE SEQUENCE</scope>
    <source>
        <strain evidence="1">MPI-CAGE-CH-0230</strain>
    </source>
</reference>
<evidence type="ECO:0000313" key="1">
    <source>
        <dbReference type="EMBL" id="KAH7029855.1"/>
    </source>
</evidence>